<dbReference type="Proteomes" id="UP000290900">
    <property type="component" value="Unassembled WGS sequence"/>
</dbReference>
<dbReference type="EMBL" id="CAACVR010000012">
    <property type="protein sequence ID" value="VEU21420.1"/>
    <property type="molecule type" value="Genomic_DNA"/>
</dbReference>
<feature type="region of interest" description="Disordered" evidence="1">
    <location>
        <begin position="1"/>
        <end position="72"/>
    </location>
</feature>
<accession>A0A448YKI6</accession>
<dbReference type="OrthoDB" id="5600085at2759"/>
<feature type="compositionally biased region" description="Low complexity" evidence="1">
    <location>
        <begin position="39"/>
        <end position="72"/>
    </location>
</feature>
<keyword evidence="3" id="KW-1185">Reference proteome</keyword>
<evidence type="ECO:0000313" key="3">
    <source>
        <dbReference type="Proteomes" id="UP000290900"/>
    </source>
</evidence>
<sequence>MAEEVPKGHAKVQSDSNQYSVKTTISKPAASDCSCCQPSTSSSASGSRTSGSSSPSASSASSASSSTSVTSASGHSCCCRRTSGSADQSSVFILKASKRRLYNVEKSSLKLLDPVAEIPNNQVGLEIMHNLTRLKKHGRSVCRSKNFLTGEMLMDFHKNDSAHVGKPKHHSSKSTSCCSSRKSSASAEEPQLYNLFLADLCTLPGTCTCDPTDCHCDDCVVHNGPLKDSKLDLQQQLDQCSLAPQQPVPSCCGQWQQQPNPPQLPLSQSQSDDAAKLFYPQDSTDGVVSFGQVGVQPVLSNNVFNSSPANSSTDVSTPECLCQPDECACYNCDAHGIVNGVRISDGVRVSSLEELPIDMQLAYMSKMVAPVIEPTTPPIKEGPYEGALKTLLPETAPTSQLPQQHQQQHSVNEILLDFSDLDDSCNCPEGQCSCVNCFKHGRFGNADII</sequence>
<proteinExistence type="predicted"/>
<feature type="compositionally biased region" description="Polar residues" evidence="1">
    <location>
        <begin position="13"/>
        <end position="26"/>
    </location>
</feature>
<reference evidence="2 3" key="1">
    <citation type="submission" date="2018-12" db="EMBL/GenBank/DDBJ databases">
        <authorList>
            <person name="Tiukova I."/>
            <person name="Dainat J."/>
        </authorList>
    </citation>
    <scope>NUCLEOTIDE SEQUENCE [LARGE SCALE GENOMIC DNA]</scope>
</reference>
<name>A0A448YKI6_BRENA</name>
<protein>
    <submittedName>
        <fullName evidence="2">DEKNAAC102428</fullName>
    </submittedName>
</protein>
<dbReference type="AlphaFoldDB" id="A0A448YKI6"/>
<dbReference type="InParanoid" id="A0A448YKI6"/>
<evidence type="ECO:0000256" key="1">
    <source>
        <dbReference type="SAM" id="MobiDB-lite"/>
    </source>
</evidence>
<gene>
    <name evidence="2" type="ORF">BRENAR_LOCUS2153</name>
</gene>
<organism evidence="2 3">
    <name type="scientific">Brettanomyces naardenensis</name>
    <name type="common">Yeast</name>
    <dbReference type="NCBI Taxonomy" id="13370"/>
    <lineage>
        <taxon>Eukaryota</taxon>
        <taxon>Fungi</taxon>
        <taxon>Dikarya</taxon>
        <taxon>Ascomycota</taxon>
        <taxon>Saccharomycotina</taxon>
        <taxon>Pichiomycetes</taxon>
        <taxon>Pichiales</taxon>
        <taxon>Pichiaceae</taxon>
        <taxon>Brettanomyces</taxon>
    </lineage>
</organism>
<evidence type="ECO:0000313" key="2">
    <source>
        <dbReference type="EMBL" id="VEU21420.1"/>
    </source>
</evidence>